<accession>A0AC61NGB7</accession>
<dbReference type="EMBL" id="CP081303">
    <property type="protein sequence ID" value="QZE14631.1"/>
    <property type="molecule type" value="Genomic_DNA"/>
</dbReference>
<reference evidence="1" key="1">
    <citation type="submission" date="2021-08" db="EMBL/GenBank/DDBJ databases">
        <title>Novel anaerobic bacterium isolated from sea squirt in East Sea, Republic of Korea.</title>
        <authorList>
            <person name="Nguyen T.H."/>
            <person name="Li Z."/>
            <person name="Lee Y.-J."/>
            <person name="Ko J."/>
            <person name="Kim S.-G."/>
        </authorList>
    </citation>
    <scope>NUCLEOTIDE SEQUENCE</scope>
    <source>
        <strain evidence="1">KCTC 25031</strain>
    </source>
</reference>
<evidence type="ECO:0000313" key="1">
    <source>
        <dbReference type="EMBL" id="QZE14631.1"/>
    </source>
</evidence>
<proteinExistence type="predicted"/>
<organism evidence="1 2">
    <name type="scientific">Halosquirtibacter laminarini</name>
    <dbReference type="NCBI Taxonomy" id="3374600"/>
    <lineage>
        <taxon>Bacteria</taxon>
        <taxon>Pseudomonadati</taxon>
        <taxon>Bacteroidota</taxon>
        <taxon>Bacteroidia</taxon>
        <taxon>Marinilabiliales</taxon>
        <taxon>Prolixibacteraceae</taxon>
        <taxon>Halosquirtibacter</taxon>
    </lineage>
</organism>
<dbReference type="Proteomes" id="UP000826212">
    <property type="component" value="Chromosome"/>
</dbReference>
<keyword evidence="2" id="KW-1185">Reference proteome</keyword>
<evidence type="ECO:0000313" key="2">
    <source>
        <dbReference type="Proteomes" id="UP000826212"/>
    </source>
</evidence>
<keyword evidence="1" id="KW-0418">Kinase</keyword>
<sequence>MNRVLFDKLFKHKKVGWHVLFWCLYLLMIYLFILGFSDRVQLPWFSMVPLFLQIPLFYTNYSCLLPRFFNRKKIWIYLFANLLLILLVLLISVTYHRSVFISFSTFFDSFNLDIKGGFIKETPFIFSNVLSCLAILFFSSMFYLYEVRLMDEKNEMELNSQLKRSQYQLLKTQINPHFLFNALNNIYTLSVVKSEKTSQSILDLSSLLRYVIYDCDSNYVSISQEIGYIEHYIKLIKLKDDSLDNIRFMHEITDDVGVAPMLLIPFVENSFKHSNFEDSISGFVDIELSASSERIHFRCINSIGKVMKKTDAVGGIGVNNVLERLNTLYGERCLVNIDHQKDVYIVDIKIVLMLYGDH</sequence>
<protein>
    <submittedName>
        <fullName evidence="1">Sensor histidine kinase</fullName>
    </submittedName>
</protein>
<name>A0AC61NGB7_9BACT</name>
<gene>
    <name evidence="1" type="ORF">K4L44_01810</name>
</gene>
<keyword evidence="1" id="KW-0808">Transferase</keyword>